<gene>
    <name evidence="1" type="ORF">CDV36_003907</name>
</gene>
<evidence type="ECO:0008006" key="3">
    <source>
        <dbReference type="Google" id="ProtNLM"/>
    </source>
</evidence>
<dbReference type="PANTHER" id="PTHR24148:SF64">
    <property type="entry name" value="HETEROKARYON INCOMPATIBILITY DOMAIN-CONTAINING PROTEIN"/>
    <property type="match status" value="1"/>
</dbReference>
<evidence type="ECO:0000313" key="1">
    <source>
        <dbReference type="EMBL" id="RMJ16448.1"/>
    </source>
</evidence>
<accession>A0A3M2SG03</accession>
<sequence>MSSIDFALGFDDNERGGLLGRANIDVRDAIIYEIATRKATNPKDKSFGLRAILRKVGPQLDHPNYDKDIRQIYQELFVKLLDWSESLNLLLFCGSPTMSTLPSWMPNWAIDSDQSWINRKALTFQGGFEGVFFRTPSHWSLTDNEELVVRGVHLGRISRCCGKFHETSATDHVSDEQSHPHNISMIDGLMRRYRDGEWAPTTKLDRHRILLHWERNKDPKQDRQRLKEWGRMMRRTSIMPDASMPALAYLRSNTECFEFHIDMCNDLARRGRALFLTEPSTLGIGNGSTNIQVGDLVTLVAGVPKPLILQTHGTRYRLKGFAEMEYESSLALKVQIDRRVLMDQSIGGWEDFGAEMRPRYKMVIY</sequence>
<name>A0A3M2SG03_9HYPO</name>
<keyword evidence="2" id="KW-1185">Reference proteome</keyword>
<organism evidence="1 2">
    <name type="scientific">Fusarium kuroshium</name>
    <dbReference type="NCBI Taxonomy" id="2010991"/>
    <lineage>
        <taxon>Eukaryota</taxon>
        <taxon>Fungi</taxon>
        <taxon>Dikarya</taxon>
        <taxon>Ascomycota</taxon>
        <taxon>Pezizomycotina</taxon>
        <taxon>Sordariomycetes</taxon>
        <taxon>Hypocreomycetidae</taxon>
        <taxon>Hypocreales</taxon>
        <taxon>Nectriaceae</taxon>
        <taxon>Fusarium</taxon>
        <taxon>Fusarium solani species complex</taxon>
    </lineage>
</organism>
<dbReference type="OrthoDB" id="2157530at2759"/>
<dbReference type="STRING" id="2010991.A0A3M2SG03"/>
<reference evidence="1 2" key="1">
    <citation type="submission" date="2017-06" db="EMBL/GenBank/DDBJ databases">
        <title>Comparative genomic analysis of Ambrosia Fusariam Clade fungi.</title>
        <authorList>
            <person name="Stajich J.E."/>
            <person name="Carrillo J."/>
            <person name="Kijimoto T."/>
            <person name="Eskalen A."/>
            <person name="O'Donnell K."/>
            <person name="Kasson M."/>
        </authorList>
    </citation>
    <scope>NUCLEOTIDE SEQUENCE [LARGE SCALE GENOMIC DNA]</scope>
    <source>
        <strain evidence="1">UCR3666</strain>
    </source>
</reference>
<dbReference type="InterPro" id="IPR052895">
    <property type="entry name" value="HetReg/Transcr_Mod"/>
</dbReference>
<dbReference type="AlphaFoldDB" id="A0A3M2SG03"/>
<protein>
    <recommendedName>
        <fullName evidence="3">Heterokaryon incompatibility domain-containing protein</fullName>
    </recommendedName>
</protein>
<dbReference type="PANTHER" id="PTHR24148">
    <property type="entry name" value="ANKYRIN REPEAT DOMAIN-CONTAINING PROTEIN 39 HOMOLOG-RELATED"/>
    <property type="match status" value="1"/>
</dbReference>
<comment type="caution">
    <text evidence="1">The sequence shown here is derived from an EMBL/GenBank/DDBJ whole genome shotgun (WGS) entry which is preliminary data.</text>
</comment>
<evidence type="ECO:0000313" key="2">
    <source>
        <dbReference type="Proteomes" id="UP000277212"/>
    </source>
</evidence>
<dbReference type="EMBL" id="NKUJ01000047">
    <property type="protein sequence ID" value="RMJ16448.1"/>
    <property type="molecule type" value="Genomic_DNA"/>
</dbReference>
<proteinExistence type="predicted"/>
<dbReference type="Proteomes" id="UP000277212">
    <property type="component" value="Unassembled WGS sequence"/>
</dbReference>